<dbReference type="RefSeq" id="WP_290000684.1">
    <property type="nucleotide sequence ID" value="NZ_JAUEPH010000005.1"/>
</dbReference>
<dbReference type="InterPro" id="IPR046342">
    <property type="entry name" value="CBS_dom_sf"/>
</dbReference>
<dbReference type="EMBL" id="JAUEPH010000005">
    <property type="protein sequence ID" value="MDN3204873.1"/>
    <property type="molecule type" value="Genomic_DNA"/>
</dbReference>
<evidence type="ECO:0000313" key="2">
    <source>
        <dbReference type="Proteomes" id="UP001171916"/>
    </source>
</evidence>
<keyword evidence="2" id="KW-1185">Reference proteome</keyword>
<dbReference type="SUPFAM" id="SSF54631">
    <property type="entry name" value="CBS-domain pair"/>
    <property type="match status" value="1"/>
</dbReference>
<evidence type="ECO:0000313" key="1">
    <source>
        <dbReference type="EMBL" id="MDN3204873.1"/>
    </source>
</evidence>
<name>A0ABT7YEC2_9BACT</name>
<sequence>MQASEFITDFIPPLKLSDKVSLALAWMEEIRTAVLPVVDQGKFLGFVRDEVILDLNDLGLTIAEIELDGLDCKVYGDQHVYEILKAGAENGFNAVAILNREDIYQGVVTIEDSLTAFAESLSIQATGSVLVLSMEMTDYSLSEIARLVETENGKILSSIISSDPLDSSKIKLTLKIDQPELRHIKATLERFGYKIIDHFEEEAGISSEEDRIGNLLRFLDI</sequence>
<organism evidence="1 2">
    <name type="scientific">Algoriphagus sediminis</name>
    <dbReference type="NCBI Taxonomy" id="3057113"/>
    <lineage>
        <taxon>Bacteria</taxon>
        <taxon>Pseudomonadati</taxon>
        <taxon>Bacteroidota</taxon>
        <taxon>Cytophagia</taxon>
        <taxon>Cytophagales</taxon>
        <taxon>Cyclobacteriaceae</taxon>
        <taxon>Algoriphagus</taxon>
    </lineage>
</organism>
<dbReference type="Gene3D" id="3.10.580.10">
    <property type="entry name" value="CBS-domain"/>
    <property type="match status" value="1"/>
</dbReference>
<gene>
    <name evidence="1" type="ORF">QVH07_11975</name>
</gene>
<proteinExistence type="predicted"/>
<comment type="caution">
    <text evidence="1">The sequence shown here is derived from an EMBL/GenBank/DDBJ whole genome shotgun (WGS) entry which is preliminary data.</text>
</comment>
<reference evidence="1" key="1">
    <citation type="submission" date="2023-06" db="EMBL/GenBank/DDBJ databases">
        <title>Robiginitalea aurantiacus sp. nov. and Algoriphagus sediminis sp. nov., isolated from coastal sediment.</title>
        <authorList>
            <person name="Zhou Z.Y."/>
            <person name="An J."/>
            <person name="Jia Y.W."/>
            <person name="Du Z.J."/>
        </authorList>
    </citation>
    <scope>NUCLEOTIDE SEQUENCE</scope>
    <source>
        <strain evidence="1">C2-7</strain>
    </source>
</reference>
<accession>A0ABT7YEC2</accession>
<protein>
    <submittedName>
        <fullName evidence="1">Cbs domain containing protein</fullName>
    </submittedName>
</protein>
<dbReference type="Proteomes" id="UP001171916">
    <property type="component" value="Unassembled WGS sequence"/>
</dbReference>